<keyword evidence="3" id="KW-1185">Reference proteome</keyword>
<comment type="caution">
    <text evidence="2">The sequence shown here is derived from an EMBL/GenBank/DDBJ whole genome shotgun (WGS) entry which is preliminary data.</text>
</comment>
<feature type="region of interest" description="Disordered" evidence="1">
    <location>
        <begin position="38"/>
        <end position="57"/>
    </location>
</feature>
<evidence type="ECO:0000313" key="2">
    <source>
        <dbReference type="EMBL" id="KAJ1372121.1"/>
    </source>
</evidence>
<dbReference type="Proteomes" id="UP001196413">
    <property type="component" value="Unassembled WGS sequence"/>
</dbReference>
<organism evidence="2 3">
    <name type="scientific">Parelaphostrongylus tenuis</name>
    <name type="common">Meningeal worm</name>
    <dbReference type="NCBI Taxonomy" id="148309"/>
    <lineage>
        <taxon>Eukaryota</taxon>
        <taxon>Metazoa</taxon>
        <taxon>Ecdysozoa</taxon>
        <taxon>Nematoda</taxon>
        <taxon>Chromadorea</taxon>
        <taxon>Rhabditida</taxon>
        <taxon>Rhabditina</taxon>
        <taxon>Rhabditomorpha</taxon>
        <taxon>Strongyloidea</taxon>
        <taxon>Metastrongylidae</taxon>
        <taxon>Parelaphostrongylus</taxon>
    </lineage>
</organism>
<accession>A0AAD5R9R9</accession>
<dbReference type="AlphaFoldDB" id="A0AAD5R9R9"/>
<gene>
    <name evidence="2" type="ORF">KIN20_034198</name>
</gene>
<protein>
    <submittedName>
        <fullName evidence="2">Uncharacterized protein</fullName>
    </submittedName>
</protein>
<reference evidence="2" key="1">
    <citation type="submission" date="2021-06" db="EMBL/GenBank/DDBJ databases">
        <title>Parelaphostrongylus tenuis whole genome reference sequence.</title>
        <authorList>
            <person name="Garwood T.J."/>
            <person name="Larsen P.A."/>
            <person name="Fountain-Jones N.M."/>
            <person name="Garbe J.R."/>
            <person name="Macchietto M.G."/>
            <person name="Kania S.A."/>
            <person name="Gerhold R.W."/>
            <person name="Richards J.E."/>
            <person name="Wolf T.M."/>
        </authorList>
    </citation>
    <scope>NUCLEOTIDE SEQUENCE</scope>
    <source>
        <strain evidence="2">MNPRO001-30</strain>
        <tissue evidence="2">Meninges</tissue>
    </source>
</reference>
<name>A0AAD5R9R9_PARTN</name>
<dbReference type="EMBL" id="JAHQIW010007095">
    <property type="protein sequence ID" value="KAJ1372121.1"/>
    <property type="molecule type" value="Genomic_DNA"/>
</dbReference>
<evidence type="ECO:0000256" key="1">
    <source>
        <dbReference type="SAM" id="MobiDB-lite"/>
    </source>
</evidence>
<sequence length="57" mass="6163">MQRVAAFAAVDTEKGKGIRTAQRCFANQIAKMGLETAAGRWQSLRKPNAQEPTSAEA</sequence>
<proteinExistence type="predicted"/>
<evidence type="ECO:0000313" key="3">
    <source>
        <dbReference type="Proteomes" id="UP001196413"/>
    </source>
</evidence>